<dbReference type="OrthoDB" id="4072855at2759"/>
<comment type="caution">
    <text evidence="7">The sequence shown here is derived from an EMBL/GenBank/DDBJ whole genome shotgun (WGS) entry which is preliminary data.</text>
</comment>
<dbReference type="AlphaFoldDB" id="A0A2C5ZBK2"/>
<evidence type="ECO:0000256" key="6">
    <source>
        <dbReference type="SAM" id="MobiDB-lite"/>
    </source>
</evidence>
<dbReference type="Pfam" id="PF08591">
    <property type="entry name" value="RNR_inhib"/>
    <property type="match status" value="1"/>
</dbReference>
<dbReference type="GO" id="GO:0005737">
    <property type="term" value="C:cytoplasm"/>
    <property type="evidence" value="ECO:0007669"/>
    <property type="project" value="UniProtKB-SubCell"/>
</dbReference>
<dbReference type="InterPro" id="IPR013900">
    <property type="entry name" value="RNR_inhibitor"/>
</dbReference>
<feature type="region of interest" description="Disordered" evidence="6">
    <location>
        <begin position="135"/>
        <end position="212"/>
    </location>
</feature>
<dbReference type="PANTHER" id="PTHR28081:SF1">
    <property type="entry name" value="DAMAGE-REGULATED IMPORT FACILITATOR 1"/>
    <property type="match status" value="1"/>
</dbReference>
<evidence type="ECO:0000256" key="3">
    <source>
        <dbReference type="ARBA" id="ARBA00005459"/>
    </source>
</evidence>
<dbReference type="Proteomes" id="UP000226431">
    <property type="component" value="Unassembled WGS sequence"/>
</dbReference>
<dbReference type="PANTHER" id="PTHR28081">
    <property type="entry name" value="DAMAGE-REGULATED IMPORT FACILITATOR 1-RELATED"/>
    <property type="match status" value="1"/>
</dbReference>
<keyword evidence="5" id="KW-0539">Nucleus</keyword>
<evidence type="ECO:0000256" key="5">
    <source>
        <dbReference type="ARBA" id="ARBA00023242"/>
    </source>
</evidence>
<evidence type="ECO:0000313" key="7">
    <source>
        <dbReference type="EMBL" id="PHH76561.1"/>
    </source>
</evidence>
<keyword evidence="8" id="KW-1185">Reference proteome</keyword>
<dbReference type="GO" id="GO:1990846">
    <property type="term" value="F:ribonucleoside-diphosphate reductase inhibitor activity"/>
    <property type="evidence" value="ECO:0007669"/>
    <property type="project" value="TreeGrafter"/>
</dbReference>
<feature type="compositionally biased region" description="Acidic residues" evidence="6">
    <location>
        <begin position="163"/>
        <end position="173"/>
    </location>
</feature>
<dbReference type="GO" id="GO:0008104">
    <property type="term" value="P:intracellular protein localization"/>
    <property type="evidence" value="ECO:0007669"/>
    <property type="project" value="TreeGrafter"/>
</dbReference>
<reference evidence="7 8" key="1">
    <citation type="submission" date="2017-06" db="EMBL/GenBank/DDBJ databases">
        <title>Ant-infecting Ophiocordyceps genomes reveal a high diversity of potential behavioral manipulation genes and a possible major role for enterotoxins.</title>
        <authorList>
            <person name="De Bekker C."/>
            <person name="Evans H.C."/>
            <person name="Brachmann A."/>
            <person name="Hughes D.P."/>
        </authorList>
    </citation>
    <scope>NUCLEOTIDE SEQUENCE [LARGE SCALE GENOMIC DNA]</scope>
    <source>
        <strain evidence="7 8">Map16</strain>
    </source>
</reference>
<keyword evidence="4" id="KW-0963">Cytoplasm</keyword>
<evidence type="ECO:0000256" key="1">
    <source>
        <dbReference type="ARBA" id="ARBA00004123"/>
    </source>
</evidence>
<dbReference type="GO" id="GO:0005634">
    <property type="term" value="C:nucleus"/>
    <property type="evidence" value="ECO:0007669"/>
    <property type="project" value="UniProtKB-SubCell"/>
</dbReference>
<dbReference type="EMBL" id="NJES01000158">
    <property type="protein sequence ID" value="PHH76561.1"/>
    <property type="molecule type" value="Genomic_DNA"/>
</dbReference>
<comment type="similarity">
    <text evidence="3">Belongs to the DIF1/spd1 family.</text>
</comment>
<sequence>MPAPRTKRPFAGAAADASQRQITSYFTAHDAPSVSGSAPASASAAAVRLPASVQADLLSVGMRVRKSVPEGYKTSAAKAAAGFKLWSEEVEEGSGVAAVPVGRSTRELLPFCGINRVGGLGFQGGEDVPELNAVPGFSSSQETVEDDVEPSTPSRSRKRFFADDDDDGQDEEGYPGWMIPNSRVKATPRSRAAKGAHADHDDPGQENMMVDGDFGEADFLVYGGAEQDMDVSR</sequence>
<comment type="subcellular location">
    <subcellularLocation>
        <location evidence="2">Cytoplasm</location>
    </subcellularLocation>
    <subcellularLocation>
        <location evidence="1">Nucleus</location>
    </subcellularLocation>
</comment>
<gene>
    <name evidence="7" type="ORF">CDD80_1422</name>
</gene>
<organism evidence="7 8">
    <name type="scientific">Ophiocordyceps camponoti-rufipedis</name>
    <dbReference type="NCBI Taxonomy" id="2004952"/>
    <lineage>
        <taxon>Eukaryota</taxon>
        <taxon>Fungi</taxon>
        <taxon>Dikarya</taxon>
        <taxon>Ascomycota</taxon>
        <taxon>Pezizomycotina</taxon>
        <taxon>Sordariomycetes</taxon>
        <taxon>Hypocreomycetidae</taxon>
        <taxon>Hypocreales</taxon>
        <taxon>Ophiocordycipitaceae</taxon>
        <taxon>Ophiocordyceps</taxon>
    </lineage>
</organism>
<accession>A0A2C5ZBK2</accession>
<proteinExistence type="inferred from homology"/>
<protein>
    <submittedName>
        <fullName evidence="7">Uncharacterized protein</fullName>
    </submittedName>
</protein>
<evidence type="ECO:0000256" key="4">
    <source>
        <dbReference type="ARBA" id="ARBA00022490"/>
    </source>
</evidence>
<evidence type="ECO:0000313" key="8">
    <source>
        <dbReference type="Proteomes" id="UP000226431"/>
    </source>
</evidence>
<evidence type="ECO:0000256" key="2">
    <source>
        <dbReference type="ARBA" id="ARBA00004496"/>
    </source>
</evidence>
<name>A0A2C5ZBK2_9HYPO</name>